<dbReference type="Pfam" id="PF04083">
    <property type="entry name" value="Abhydro_lipase"/>
    <property type="match status" value="1"/>
</dbReference>
<evidence type="ECO:0000256" key="3">
    <source>
        <dbReference type="SAM" id="MobiDB-lite"/>
    </source>
</evidence>
<evidence type="ECO:0000256" key="2">
    <source>
        <dbReference type="ARBA" id="ARBA00048461"/>
    </source>
</evidence>
<dbReference type="Gene3D" id="3.40.50.1820">
    <property type="entry name" value="alpha/beta hydrolase"/>
    <property type="match status" value="1"/>
</dbReference>
<evidence type="ECO:0000313" key="5">
    <source>
        <dbReference type="EMBL" id="EDP43762.1"/>
    </source>
</evidence>
<dbReference type="VEuPathDB" id="FungiDB:MGL_1975"/>
<dbReference type="SUPFAM" id="SSF53474">
    <property type="entry name" value="alpha/beta-Hydrolases"/>
    <property type="match status" value="1"/>
</dbReference>
<dbReference type="AlphaFoldDB" id="A8Q030"/>
<dbReference type="STRING" id="425265.A8Q030"/>
<accession>A8Q030</accession>
<comment type="catalytic activity">
    <reaction evidence="2">
        <text>a monoacylglycerol + H2O = glycerol + a fatty acid + H(+)</text>
        <dbReference type="Rhea" id="RHEA:15245"/>
        <dbReference type="ChEBI" id="CHEBI:15377"/>
        <dbReference type="ChEBI" id="CHEBI:15378"/>
        <dbReference type="ChEBI" id="CHEBI:17408"/>
        <dbReference type="ChEBI" id="CHEBI:17754"/>
        <dbReference type="ChEBI" id="CHEBI:28868"/>
    </reaction>
</comment>
<dbReference type="OMA" id="DAVEWCF"/>
<evidence type="ECO:0000259" key="4">
    <source>
        <dbReference type="Pfam" id="PF04083"/>
    </source>
</evidence>
<comment type="caution">
    <text evidence="5">The sequence shown here is derived from an EMBL/GenBank/DDBJ whole genome shotgun (WGS) entry which is preliminary data.</text>
</comment>
<dbReference type="KEGG" id="mgl:MGL_1975"/>
<dbReference type="OrthoDB" id="9974421at2759"/>
<dbReference type="InterPro" id="IPR029058">
    <property type="entry name" value="AB_hydrolase_fold"/>
</dbReference>
<protein>
    <recommendedName>
        <fullName evidence="4">Partial AB-hydrolase lipase domain-containing protein</fullName>
    </recommendedName>
</protein>
<comment type="catalytic activity">
    <reaction evidence="1">
        <text>a diacylglycerol + H2O = a monoacylglycerol + a fatty acid + H(+)</text>
        <dbReference type="Rhea" id="RHEA:32731"/>
        <dbReference type="ChEBI" id="CHEBI:15377"/>
        <dbReference type="ChEBI" id="CHEBI:15378"/>
        <dbReference type="ChEBI" id="CHEBI:17408"/>
        <dbReference type="ChEBI" id="CHEBI:18035"/>
        <dbReference type="ChEBI" id="CHEBI:28868"/>
    </reaction>
</comment>
<dbReference type="RefSeq" id="XP_001730976.1">
    <property type="nucleotide sequence ID" value="XM_001730924.1"/>
</dbReference>
<feature type="domain" description="Partial AB-hydrolase lipase" evidence="4">
    <location>
        <begin position="138"/>
        <end position="200"/>
    </location>
</feature>
<dbReference type="EMBL" id="AAYY01000006">
    <property type="protein sequence ID" value="EDP43762.1"/>
    <property type="molecule type" value="Genomic_DNA"/>
</dbReference>
<dbReference type="InParanoid" id="A8Q030"/>
<dbReference type="GeneID" id="5855283"/>
<dbReference type="InterPro" id="IPR006693">
    <property type="entry name" value="AB_hydrolase_lipase"/>
</dbReference>
<gene>
    <name evidence="5" type="ORF">MGL_1975</name>
</gene>
<name>A8Q030_MALGO</name>
<dbReference type="FunCoup" id="A8Q030">
    <property type="interactions" value="37"/>
</dbReference>
<dbReference type="GO" id="GO:0006629">
    <property type="term" value="P:lipid metabolic process"/>
    <property type="evidence" value="ECO:0007669"/>
    <property type="project" value="InterPro"/>
</dbReference>
<dbReference type="Proteomes" id="UP000008837">
    <property type="component" value="Unassembled WGS sequence"/>
</dbReference>
<feature type="region of interest" description="Disordered" evidence="3">
    <location>
        <begin position="1"/>
        <end position="38"/>
    </location>
</feature>
<keyword evidence="6" id="KW-1185">Reference proteome</keyword>
<feature type="compositionally biased region" description="Basic and acidic residues" evidence="3">
    <location>
        <begin position="20"/>
        <end position="38"/>
    </location>
</feature>
<feature type="compositionally biased region" description="Polar residues" evidence="3">
    <location>
        <begin position="1"/>
        <end position="19"/>
    </location>
</feature>
<dbReference type="PANTHER" id="PTHR11005">
    <property type="entry name" value="LYSOSOMAL ACID LIPASE-RELATED"/>
    <property type="match status" value="1"/>
</dbReference>
<reference evidence="5 6" key="1">
    <citation type="journal article" date="2007" name="Proc. Natl. Acad. Sci. U.S.A.">
        <title>Dandruff-associated Malassezia genomes reveal convergent and divergent virulence traits shared with plant and human fungal pathogens.</title>
        <authorList>
            <person name="Xu J."/>
            <person name="Saunders C.W."/>
            <person name="Hu P."/>
            <person name="Grant R.A."/>
            <person name="Boekhout T."/>
            <person name="Kuramae E.E."/>
            <person name="Kronstad J.W."/>
            <person name="Deangelis Y.M."/>
            <person name="Reeder N.L."/>
            <person name="Johnstone K.R."/>
            <person name="Leland M."/>
            <person name="Fieno A.M."/>
            <person name="Begley W.M."/>
            <person name="Sun Y."/>
            <person name="Lacey M.P."/>
            <person name="Chaudhary T."/>
            <person name="Keough T."/>
            <person name="Chu L."/>
            <person name="Sears R."/>
            <person name="Yuan B."/>
            <person name="Dawson T.L.Jr."/>
        </authorList>
    </citation>
    <scope>NUCLEOTIDE SEQUENCE [LARGE SCALE GENOMIC DNA]</scope>
    <source>
        <strain evidence="6">ATCC MYA-4612 / CBS 7966</strain>
    </source>
</reference>
<evidence type="ECO:0000256" key="1">
    <source>
        <dbReference type="ARBA" id="ARBA00047591"/>
    </source>
</evidence>
<sequence>MTLAGSHSLTATADTTNLTEKTDISQDETHLRDRVVPSDEHSNNAFRHVWGEQTHLGSSDPTYSTKLPSKSFPTLSFFASQSLAVIISSALLLWVVCIGLLTRLKTYIPRALTRPPRPQPSWDDPQKWKHECLVKSPQYYAWCCGFDILDEQAETEDGFYLRMHHVRCFDEDKELSSIGRGFPVLIMHGLFQSSGSFITSEERSLAFWLARRGFDVYLGNNRGIFDMGHRHYSRYNPAFWDHDVDDLARYDLPAMIDYVRAQTGYDKIAYIGHSQGNATAFLALSRWNRPELGEKLSYFGALAPAVFAGPLTNRFPLTQLRKVNQALWARLFGVLDFTPLMKFSYDWTPATPYAALGYQMFAYLFEWNDTHWLQRRKAKMFRFTPQPVSSRIMYWWAGQNGFTTRRHLLDPNETWYDERFPPLALYGGGADHLVLPLPVQEHFEKFEPKVRVVRAKILPDAEHCDHFWAADAVEWCFHDILGACILHSGPRTCPADTAQTTFRRRDPVTEPSLQSNMLNLMPSHMSIGELAQW</sequence>
<evidence type="ECO:0000313" key="6">
    <source>
        <dbReference type="Proteomes" id="UP000008837"/>
    </source>
</evidence>
<proteinExistence type="predicted"/>
<organism evidence="5 6">
    <name type="scientific">Malassezia globosa (strain ATCC MYA-4612 / CBS 7966)</name>
    <name type="common">Dandruff-associated fungus</name>
    <dbReference type="NCBI Taxonomy" id="425265"/>
    <lineage>
        <taxon>Eukaryota</taxon>
        <taxon>Fungi</taxon>
        <taxon>Dikarya</taxon>
        <taxon>Basidiomycota</taxon>
        <taxon>Ustilaginomycotina</taxon>
        <taxon>Malasseziomycetes</taxon>
        <taxon>Malasseziales</taxon>
        <taxon>Malasseziaceae</taxon>
        <taxon>Malassezia</taxon>
    </lineage>
</organism>